<dbReference type="Gene3D" id="1.10.560.10">
    <property type="entry name" value="GroEL-like equatorial domain"/>
    <property type="match status" value="1"/>
</dbReference>
<comment type="similarity">
    <text evidence="1">Belongs to the chaperonin (HSP60) family.</text>
</comment>
<comment type="caution">
    <text evidence="4">The sequence shown here is derived from an EMBL/GenBank/DDBJ whole genome shotgun (WGS) entry which is preliminary data.</text>
</comment>
<reference evidence="4" key="1">
    <citation type="submission" date="2022-06" db="EMBL/GenBank/DDBJ databases">
        <title>Uncovering the hologenomic basis of an extraordinary plant invasion.</title>
        <authorList>
            <person name="Bieker V.C."/>
            <person name="Martin M.D."/>
            <person name="Gilbert T."/>
            <person name="Hodgins K."/>
            <person name="Battlay P."/>
            <person name="Petersen B."/>
            <person name="Wilson J."/>
        </authorList>
    </citation>
    <scope>NUCLEOTIDE SEQUENCE</scope>
    <source>
        <strain evidence="4">AA19_3_7</strain>
        <tissue evidence="4">Leaf</tissue>
    </source>
</reference>
<protein>
    <submittedName>
        <fullName evidence="4">Uncharacterized protein</fullName>
    </submittedName>
</protein>
<gene>
    <name evidence="4" type="ORF">M8C21_008180</name>
</gene>
<dbReference type="EMBL" id="JAMZMK010008964">
    <property type="protein sequence ID" value="KAI7737734.1"/>
    <property type="molecule type" value="Genomic_DNA"/>
</dbReference>
<name>A0AAD5CBU0_AMBAR</name>
<evidence type="ECO:0000256" key="2">
    <source>
        <dbReference type="ARBA" id="ARBA00023186"/>
    </source>
</evidence>
<feature type="non-terminal residue" evidence="4">
    <location>
        <position position="1"/>
    </location>
</feature>
<feature type="signal peptide" evidence="3">
    <location>
        <begin position="1"/>
        <end position="20"/>
    </location>
</feature>
<keyword evidence="3" id="KW-0732">Signal</keyword>
<dbReference type="SUPFAM" id="SSF48592">
    <property type="entry name" value="GroEL equatorial domain-like"/>
    <property type="match status" value="1"/>
</dbReference>
<dbReference type="AlphaFoldDB" id="A0AAD5CBU0"/>
<dbReference type="PANTHER" id="PTHR45633">
    <property type="entry name" value="60 KDA HEAT SHOCK PROTEIN, MITOCHONDRIAL"/>
    <property type="match status" value="1"/>
</dbReference>
<sequence length="108" mass="12252">MRPAIHLKIFDRILFTILTAQLADHGSENWSGHWCRSLTNYDQRRQELRRRFLPATRLIITLIAKNAGVNGSVVSEKVLATDDARFGYNAATDTFEDLMSAGIIYPTK</sequence>
<dbReference type="InterPro" id="IPR027413">
    <property type="entry name" value="GROEL-like_equatorial_sf"/>
</dbReference>
<keyword evidence="5" id="KW-1185">Reference proteome</keyword>
<evidence type="ECO:0000313" key="4">
    <source>
        <dbReference type="EMBL" id="KAI7737734.1"/>
    </source>
</evidence>
<dbReference type="InterPro" id="IPR001844">
    <property type="entry name" value="Cpn60/GroEL"/>
</dbReference>
<evidence type="ECO:0000256" key="3">
    <source>
        <dbReference type="SAM" id="SignalP"/>
    </source>
</evidence>
<organism evidence="4 5">
    <name type="scientific">Ambrosia artemisiifolia</name>
    <name type="common">Common ragweed</name>
    <dbReference type="NCBI Taxonomy" id="4212"/>
    <lineage>
        <taxon>Eukaryota</taxon>
        <taxon>Viridiplantae</taxon>
        <taxon>Streptophyta</taxon>
        <taxon>Embryophyta</taxon>
        <taxon>Tracheophyta</taxon>
        <taxon>Spermatophyta</taxon>
        <taxon>Magnoliopsida</taxon>
        <taxon>eudicotyledons</taxon>
        <taxon>Gunneridae</taxon>
        <taxon>Pentapetalae</taxon>
        <taxon>asterids</taxon>
        <taxon>campanulids</taxon>
        <taxon>Asterales</taxon>
        <taxon>Asteraceae</taxon>
        <taxon>Asteroideae</taxon>
        <taxon>Heliantheae alliance</taxon>
        <taxon>Heliantheae</taxon>
        <taxon>Ambrosia</taxon>
    </lineage>
</organism>
<proteinExistence type="inferred from homology"/>
<dbReference type="Proteomes" id="UP001206925">
    <property type="component" value="Unassembled WGS sequence"/>
</dbReference>
<keyword evidence="2" id="KW-0143">Chaperone</keyword>
<dbReference type="GO" id="GO:0042026">
    <property type="term" value="P:protein refolding"/>
    <property type="evidence" value="ECO:0007669"/>
    <property type="project" value="InterPro"/>
</dbReference>
<evidence type="ECO:0000256" key="1">
    <source>
        <dbReference type="ARBA" id="ARBA00006607"/>
    </source>
</evidence>
<feature type="chain" id="PRO_5042265250" evidence="3">
    <location>
        <begin position="21"/>
        <end position="108"/>
    </location>
</feature>
<dbReference type="GO" id="GO:0140662">
    <property type="term" value="F:ATP-dependent protein folding chaperone"/>
    <property type="evidence" value="ECO:0007669"/>
    <property type="project" value="InterPro"/>
</dbReference>
<accession>A0AAD5CBU0</accession>
<evidence type="ECO:0000313" key="5">
    <source>
        <dbReference type="Proteomes" id="UP001206925"/>
    </source>
</evidence>